<reference evidence="3 4" key="1">
    <citation type="submission" date="2019-03" db="EMBL/GenBank/DDBJ databases">
        <title>Roseomonas sp. a novel Roseomonas species isolated from Sea whip Gorgonian.</title>
        <authorList>
            <person name="Li F."/>
            <person name="Pan X."/>
            <person name="Huang S."/>
            <person name="Li Z."/>
            <person name="Meng B."/>
        </authorList>
    </citation>
    <scope>NUCLEOTIDE SEQUENCE [LARGE SCALE GENOMIC DNA]</scope>
    <source>
        <strain evidence="3 4">M0104</strain>
    </source>
</reference>
<protein>
    <submittedName>
        <fullName evidence="3">Cytochrome P450</fullName>
    </submittedName>
</protein>
<dbReference type="SUPFAM" id="SSF48264">
    <property type="entry name" value="Cytochrome P450"/>
    <property type="match status" value="1"/>
</dbReference>
<dbReference type="GO" id="GO:0016705">
    <property type="term" value="F:oxidoreductase activity, acting on paired donors, with incorporation or reduction of molecular oxygen"/>
    <property type="evidence" value="ECO:0007669"/>
    <property type="project" value="InterPro"/>
</dbReference>
<organism evidence="3 4">
    <name type="scientific">Teichococcus coralli</name>
    <dbReference type="NCBI Taxonomy" id="2545983"/>
    <lineage>
        <taxon>Bacteria</taxon>
        <taxon>Pseudomonadati</taxon>
        <taxon>Pseudomonadota</taxon>
        <taxon>Alphaproteobacteria</taxon>
        <taxon>Acetobacterales</taxon>
        <taxon>Roseomonadaceae</taxon>
        <taxon>Roseomonas</taxon>
    </lineage>
</organism>
<dbReference type="AlphaFoldDB" id="A0A845BCP7"/>
<dbReference type="InterPro" id="IPR036396">
    <property type="entry name" value="Cyt_P450_sf"/>
</dbReference>
<evidence type="ECO:0000313" key="3">
    <source>
        <dbReference type="EMBL" id="MXP64478.1"/>
    </source>
</evidence>
<dbReference type="InterPro" id="IPR001128">
    <property type="entry name" value="Cyt_P450"/>
</dbReference>
<dbReference type="PRINTS" id="PR00463">
    <property type="entry name" value="EP450I"/>
</dbReference>
<dbReference type="GO" id="GO:0020037">
    <property type="term" value="F:heme binding"/>
    <property type="evidence" value="ECO:0007669"/>
    <property type="project" value="InterPro"/>
</dbReference>
<keyword evidence="2" id="KW-0408">Iron</keyword>
<dbReference type="CDD" id="cd11067">
    <property type="entry name" value="CYP152"/>
    <property type="match status" value="1"/>
</dbReference>
<dbReference type="EMBL" id="SNVJ01000012">
    <property type="protein sequence ID" value="MXP64478.1"/>
    <property type="molecule type" value="Genomic_DNA"/>
</dbReference>
<dbReference type="OrthoDB" id="9764248at2"/>
<comment type="cofactor">
    <cofactor evidence="2">
        <name>heme</name>
        <dbReference type="ChEBI" id="CHEBI:30413"/>
    </cofactor>
</comment>
<keyword evidence="4" id="KW-1185">Reference proteome</keyword>
<evidence type="ECO:0000313" key="4">
    <source>
        <dbReference type="Proteomes" id="UP000460715"/>
    </source>
</evidence>
<comment type="similarity">
    <text evidence="1">Belongs to the cytochrome P450 family.</text>
</comment>
<dbReference type="GO" id="GO:0004497">
    <property type="term" value="F:monooxygenase activity"/>
    <property type="evidence" value="ECO:0007669"/>
    <property type="project" value="InterPro"/>
</dbReference>
<dbReference type="InterPro" id="IPR002401">
    <property type="entry name" value="Cyt_P450_E_grp-I"/>
</dbReference>
<accession>A0A845BCP7</accession>
<keyword evidence="2" id="KW-0479">Metal-binding</keyword>
<dbReference type="GO" id="GO:0005506">
    <property type="term" value="F:iron ion binding"/>
    <property type="evidence" value="ECO:0007669"/>
    <property type="project" value="InterPro"/>
</dbReference>
<dbReference type="Pfam" id="PF00067">
    <property type="entry name" value="p450"/>
    <property type="match status" value="1"/>
</dbReference>
<sequence length="421" mass="46845">MSDIPHATTLDDSLALLREGYTYIARRCDRLGADLFATRLMLKPVICMRGAEAARIFYDGDRFTRQGAMPQTTLWLLQDAGSVQQLDGAAHRQRKQMFMGMMTPEALAAMEALLARRWREAVARWEAREEVVLLEASAEVLTRAACDWCGVPLPEDEAPELARELAAMVENAGGVGPGVLLALGLRQRTEARLRRLVERVRAGEAQAPAGSPLAVIVAHREPDGSLLDSTVAAVELINLLRPLLAVNRYITFAALALHEHPDWRDRFAAGDEADLEPFVQELRRFYPFFPLIGGRARENFEWSGHAFAEGDWVLLDLYGTNHDARLWPEPEQFRPERFRNWAGDPHTLIPQGAGDFLGGHRCPGEWITIAILKQAVRLLCREMRFEVPPQDLSVSLARMPAAPASGFVMSRVRGKAARAAA</sequence>
<dbReference type="Proteomes" id="UP000460715">
    <property type="component" value="Unassembled WGS sequence"/>
</dbReference>
<gene>
    <name evidence="3" type="ORF">E0493_14095</name>
</gene>
<dbReference type="Gene3D" id="1.10.630.10">
    <property type="entry name" value="Cytochrome P450"/>
    <property type="match status" value="1"/>
</dbReference>
<proteinExistence type="inferred from homology"/>
<evidence type="ECO:0000256" key="2">
    <source>
        <dbReference type="PIRSR" id="PIRSR602401-1"/>
    </source>
</evidence>
<keyword evidence="2" id="KW-0349">Heme</keyword>
<comment type="caution">
    <text evidence="3">The sequence shown here is derived from an EMBL/GenBank/DDBJ whole genome shotgun (WGS) entry which is preliminary data.</text>
</comment>
<dbReference type="PANTHER" id="PTHR46696:SF1">
    <property type="entry name" value="CYTOCHROME P450 YJIB-RELATED"/>
    <property type="match status" value="1"/>
</dbReference>
<dbReference type="PANTHER" id="PTHR46696">
    <property type="entry name" value="P450, PUTATIVE (EUROFUNG)-RELATED"/>
    <property type="match status" value="1"/>
</dbReference>
<name>A0A845BCP7_9PROT</name>
<dbReference type="RefSeq" id="WP_160937694.1">
    <property type="nucleotide sequence ID" value="NZ_SNVJ01000012.1"/>
</dbReference>
<evidence type="ECO:0000256" key="1">
    <source>
        <dbReference type="ARBA" id="ARBA00010617"/>
    </source>
</evidence>
<feature type="binding site" description="axial binding residue" evidence="2">
    <location>
        <position position="362"/>
    </location>
    <ligand>
        <name>heme</name>
        <dbReference type="ChEBI" id="CHEBI:30413"/>
    </ligand>
    <ligandPart>
        <name>Fe</name>
        <dbReference type="ChEBI" id="CHEBI:18248"/>
    </ligandPart>
</feature>